<protein>
    <submittedName>
        <fullName evidence="1">Uncharacterized protein</fullName>
    </submittedName>
</protein>
<proteinExistence type="predicted"/>
<reference evidence="1 2" key="1">
    <citation type="submission" date="2016-05" db="EMBL/GenBank/DDBJ databases">
        <title>Genome sequencing of Acetobacter pasteurianus strain SRCM100623.</title>
        <authorList>
            <person name="Song Y.R."/>
        </authorList>
    </citation>
    <scope>NUCLEOTIDE SEQUENCE [LARGE SCALE GENOMIC DNA]</scope>
    <source>
        <strain evidence="1 2">SRCM100623</strain>
    </source>
</reference>
<name>A0A1A0CE14_ACEPA</name>
<evidence type="ECO:0000313" key="1">
    <source>
        <dbReference type="EMBL" id="OAZ61313.1"/>
    </source>
</evidence>
<accession>A0A1A0CE14</accession>
<sequence length="226" mass="24528">MHKAMVCGCVGGHGERRICRVTLSNDMAEICCACKISCCCNTASQPAKAGGRARFDATPNAGEFTRQFFKLLDQIIRSVDALSRHGDKQISNATGFCCNGAGCTAHFILQATPSRLKWCQALIGSATRGVFQLLDHQGNGISLLAHLHHMLHAQHQPSVEAGQMLICQRLCFLGRIFQCCCQCLGGIWYRGVHDRSQIPAVCCQTLDLAGIHRGHSRNGLHRAAAV</sequence>
<organism evidence="1 2">
    <name type="scientific">Acetobacter pasteurianus</name>
    <name type="common">Acetobacter turbidans</name>
    <dbReference type="NCBI Taxonomy" id="438"/>
    <lineage>
        <taxon>Bacteria</taxon>
        <taxon>Pseudomonadati</taxon>
        <taxon>Pseudomonadota</taxon>
        <taxon>Alphaproteobacteria</taxon>
        <taxon>Acetobacterales</taxon>
        <taxon>Acetobacteraceae</taxon>
        <taxon>Acetobacter</taxon>
    </lineage>
</organism>
<comment type="caution">
    <text evidence="1">The sequence shown here is derived from an EMBL/GenBank/DDBJ whole genome shotgun (WGS) entry which is preliminary data.</text>
</comment>
<dbReference type="Proteomes" id="UP000093796">
    <property type="component" value="Unassembled WGS sequence"/>
</dbReference>
<gene>
    <name evidence="1" type="ORF">SRCM100623_02816</name>
</gene>
<evidence type="ECO:0000313" key="2">
    <source>
        <dbReference type="Proteomes" id="UP000093796"/>
    </source>
</evidence>
<dbReference type="EMBL" id="LYUD01000156">
    <property type="protein sequence ID" value="OAZ61313.1"/>
    <property type="molecule type" value="Genomic_DNA"/>
</dbReference>
<dbReference type="AlphaFoldDB" id="A0A1A0CE14"/>